<keyword evidence="2 3" id="KW-0175">Coiled coil</keyword>
<accession>A0AA88HSD2</accession>
<dbReference type="InterPro" id="IPR042103">
    <property type="entry name" value="SerRS_1_N_sf"/>
</dbReference>
<name>A0AA88HSD2_ARTSF</name>
<proteinExistence type="inferred from homology"/>
<dbReference type="Gene3D" id="6.10.250.2470">
    <property type="match status" value="1"/>
</dbReference>
<feature type="coiled-coil region" evidence="3">
    <location>
        <begin position="310"/>
        <end position="344"/>
    </location>
</feature>
<feature type="coiled-coil region" evidence="3">
    <location>
        <begin position="596"/>
        <end position="623"/>
    </location>
</feature>
<feature type="coiled-coil region" evidence="3">
    <location>
        <begin position="1"/>
        <end position="56"/>
    </location>
</feature>
<evidence type="ECO:0000256" key="3">
    <source>
        <dbReference type="SAM" id="Coils"/>
    </source>
</evidence>
<comment type="caution">
    <text evidence="5">The sequence shown here is derived from an EMBL/GenBank/DDBJ whole genome shotgun (WGS) entry which is preliminary data.</text>
</comment>
<dbReference type="PANTHER" id="PTHR31233:SF6">
    <property type="entry name" value="PROTEIN BICAUDAL D"/>
    <property type="match status" value="1"/>
</dbReference>
<dbReference type="InterPro" id="IPR018477">
    <property type="entry name" value="BICD"/>
</dbReference>
<dbReference type="GO" id="GO:0070840">
    <property type="term" value="F:dynein complex binding"/>
    <property type="evidence" value="ECO:0007669"/>
    <property type="project" value="InterPro"/>
</dbReference>
<dbReference type="PANTHER" id="PTHR31233">
    <property type="entry name" value="BICAUDAL D FAMILY MEMBER"/>
    <property type="match status" value="1"/>
</dbReference>
<dbReference type="GO" id="GO:0005829">
    <property type="term" value="C:cytosol"/>
    <property type="evidence" value="ECO:0007669"/>
    <property type="project" value="TreeGrafter"/>
</dbReference>
<sequence>MNELKLEIQRLISELDEANAEKIQSAQYGIALLEEKTKLEERCEDLEAVCENIKHELHLTRDALAKYQTSHRVTEKSGIETEESLLFESAARESSLYSQIIELETEVKQLKVELERVCAEKNRLSIEVGNLTKEKEVHEFERKNLRSELKELKSRETQLLTDYSELEEENIGLQKQVSALRSSQVDFESAKHEIRRLNEEVELLQQHLKEVEHLRILAERQMEEALGALQVEREAKYLLKKDLDARLTSESMFNLNNLAYTLKGFGDGSDLGSEGEDDSSALKRIEADILKSQSADANGDPQKHVGDLFSEIHQNEIRNLEKQLEQVEAERANLAQHLKETTDLLTQDRGDMTGRLVHLAKLEGHLAAMSQIYGVSETPVVTIDNDKGTDPLKLESLLDKYRQKLALSSKEAHQAQLEIKAMKAALNASDLSVDSQIQDEFNNVKRKLVESELKAADLQADVATLSELLGDTRASITTYNADINELTTELTTFYHHVCNALAGQPAAGQGPAVDASLTSLSSEPESLPTQDESLTKREPSKFEKLVSRLRSTTAVISEEISVNDVTAMKELVKNLKKIVEVCLSSANGRLNQPANDDSQESELAELQEQVVKLKSLLTAKREQIATLRSVLKANKQTAEVALGNLKSKYDNEKTVIAETMTRLRNELRLLKEDAATFSSQRAMFAARCEEYVTEVDELQRQNSAAEDEKKTLNNLLRIAIQQKLALTEKIEDMEMDRERTNLRRTQQTRGRGSLRHSDQSSPRLNQFRDRYYNH</sequence>
<dbReference type="GO" id="GO:0005794">
    <property type="term" value="C:Golgi apparatus"/>
    <property type="evidence" value="ECO:0007669"/>
    <property type="project" value="TreeGrafter"/>
</dbReference>
<evidence type="ECO:0000256" key="1">
    <source>
        <dbReference type="ARBA" id="ARBA00010061"/>
    </source>
</evidence>
<feature type="region of interest" description="Disordered" evidence="4">
    <location>
        <begin position="731"/>
        <end position="774"/>
    </location>
</feature>
<dbReference type="GO" id="GO:0034452">
    <property type="term" value="F:dynactin binding"/>
    <property type="evidence" value="ECO:0007669"/>
    <property type="project" value="TreeGrafter"/>
</dbReference>
<feature type="coiled-coil region" evidence="3">
    <location>
        <begin position="398"/>
        <end position="468"/>
    </location>
</feature>
<evidence type="ECO:0000256" key="4">
    <source>
        <dbReference type="SAM" id="MobiDB-lite"/>
    </source>
</evidence>
<feature type="compositionally biased region" description="Basic and acidic residues" evidence="4">
    <location>
        <begin position="731"/>
        <end position="741"/>
    </location>
</feature>
<protein>
    <recommendedName>
        <fullName evidence="7">Protein bicaudal D</fullName>
    </recommendedName>
</protein>
<evidence type="ECO:0008006" key="7">
    <source>
        <dbReference type="Google" id="ProtNLM"/>
    </source>
</evidence>
<feature type="compositionally biased region" description="Low complexity" evidence="4">
    <location>
        <begin position="508"/>
        <end position="529"/>
    </location>
</feature>
<dbReference type="GO" id="GO:0072393">
    <property type="term" value="P:microtubule anchoring at microtubule organizing center"/>
    <property type="evidence" value="ECO:0007669"/>
    <property type="project" value="TreeGrafter"/>
</dbReference>
<dbReference type="GO" id="GO:0008093">
    <property type="term" value="F:cytoskeletal anchor activity"/>
    <property type="evidence" value="ECO:0007669"/>
    <property type="project" value="InterPro"/>
</dbReference>
<organism evidence="5 6">
    <name type="scientific">Artemia franciscana</name>
    <name type="common">Brine shrimp</name>
    <name type="synonym">Artemia sanfranciscana</name>
    <dbReference type="NCBI Taxonomy" id="6661"/>
    <lineage>
        <taxon>Eukaryota</taxon>
        <taxon>Metazoa</taxon>
        <taxon>Ecdysozoa</taxon>
        <taxon>Arthropoda</taxon>
        <taxon>Crustacea</taxon>
        <taxon>Branchiopoda</taxon>
        <taxon>Anostraca</taxon>
        <taxon>Artemiidae</taxon>
        <taxon>Artemia</taxon>
    </lineage>
</organism>
<dbReference type="Gene3D" id="1.10.287.40">
    <property type="entry name" value="Serine-tRNA synthetase, tRNA binding domain"/>
    <property type="match status" value="1"/>
</dbReference>
<dbReference type="Pfam" id="PF09730">
    <property type="entry name" value="BicD"/>
    <property type="match status" value="1"/>
</dbReference>
<gene>
    <name evidence="5" type="ORF">QYM36_012227</name>
</gene>
<feature type="region of interest" description="Disordered" evidence="4">
    <location>
        <begin position="508"/>
        <end position="539"/>
    </location>
</feature>
<keyword evidence="6" id="KW-1185">Reference proteome</keyword>
<dbReference type="AlphaFoldDB" id="A0AA88HSD2"/>
<evidence type="ECO:0000313" key="5">
    <source>
        <dbReference type="EMBL" id="KAK2710986.1"/>
    </source>
</evidence>
<reference evidence="5" key="1">
    <citation type="submission" date="2023-07" db="EMBL/GenBank/DDBJ databases">
        <title>Chromosome-level genome assembly of Artemia franciscana.</title>
        <authorList>
            <person name="Jo E."/>
        </authorList>
    </citation>
    <scope>NUCLEOTIDE SEQUENCE</scope>
    <source>
        <tissue evidence="5">Whole body</tissue>
    </source>
</reference>
<evidence type="ECO:0000313" key="6">
    <source>
        <dbReference type="Proteomes" id="UP001187531"/>
    </source>
</evidence>
<dbReference type="Proteomes" id="UP001187531">
    <property type="component" value="Unassembled WGS sequence"/>
</dbReference>
<dbReference type="EMBL" id="JAVRJZ010000016">
    <property type="protein sequence ID" value="KAK2710986.1"/>
    <property type="molecule type" value="Genomic_DNA"/>
</dbReference>
<feature type="coiled-coil region" evidence="3">
    <location>
        <begin position="100"/>
        <end position="224"/>
    </location>
</feature>
<evidence type="ECO:0000256" key="2">
    <source>
        <dbReference type="ARBA" id="ARBA00023054"/>
    </source>
</evidence>
<dbReference type="GO" id="GO:0070507">
    <property type="term" value="P:regulation of microtubule cytoskeleton organization"/>
    <property type="evidence" value="ECO:0007669"/>
    <property type="project" value="TreeGrafter"/>
</dbReference>
<comment type="similarity">
    <text evidence="1">Belongs to the BicD family.</text>
</comment>